<name>A0A3D9IFS4_9BACL</name>
<evidence type="ECO:0000259" key="1">
    <source>
        <dbReference type="Pfam" id="PF07299"/>
    </source>
</evidence>
<feature type="domain" description="Elongation factor G-binding protein N-terminal" evidence="1">
    <location>
        <begin position="5"/>
        <end position="87"/>
    </location>
</feature>
<dbReference type="EMBL" id="QRDZ01000029">
    <property type="protein sequence ID" value="RED60598.1"/>
    <property type="molecule type" value="Genomic_DNA"/>
</dbReference>
<feature type="domain" description="Elongation factor G-binding protein C-terminal treble-clef zinc-finger" evidence="2">
    <location>
        <begin position="101"/>
        <end position="203"/>
    </location>
</feature>
<dbReference type="Pfam" id="PF07299">
    <property type="entry name" value="EF-G-binding_N"/>
    <property type="match status" value="1"/>
</dbReference>
<evidence type="ECO:0000313" key="4">
    <source>
        <dbReference type="Proteomes" id="UP000256977"/>
    </source>
</evidence>
<keyword evidence="4" id="KW-1185">Reference proteome</keyword>
<proteinExistence type="predicted"/>
<dbReference type="AlphaFoldDB" id="A0A3D9IFS4"/>
<dbReference type="CDD" id="cd16342">
    <property type="entry name" value="FusC_FusB"/>
    <property type="match status" value="1"/>
</dbReference>
<dbReference type="RefSeq" id="WP_116064045.1">
    <property type="nucleotide sequence ID" value="NZ_QRDZ01000029.1"/>
</dbReference>
<dbReference type="GO" id="GO:0008270">
    <property type="term" value="F:zinc ion binding"/>
    <property type="evidence" value="ECO:0007669"/>
    <property type="project" value="UniProtKB-KW"/>
</dbReference>
<dbReference type="Proteomes" id="UP000256977">
    <property type="component" value="Unassembled WGS sequence"/>
</dbReference>
<dbReference type="Pfam" id="PF16571">
    <property type="entry name" value="FBP_C"/>
    <property type="match status" value="1"/>
</dbReference>
<keyword evidence="3" id="KW-0862">Zinc</keyword>
<comment type="caution">
    <text evidence="3">The sequence shown here is derived from an EMBL/GenBank/DDBJ whole genome shotgun (WGS) entry which is preliminary data.</text>
</comment>
<gene>
    <name evidence="3" type="ORF">DFP98_12911</name>
</gene>
<dbReference type="InterPro" id="IPR010841">
    <property type="entry name" value="EF-G-binding_N"/>
</dbReference>
<dbReference type="Gene3D" id="1.20.1280.250">
    <property type="match status" value="1"/>
</dbReference>
<protein>
    <submittedName>
        <fullName evidence="3">Treble-clef zinc-finger protein</fullName>
    </submittedName>
</protein>
<dbReference type="InterPro" id="IPR032330">
    <property type="entry name" value="EF-G-binding_C"/>
</dbReference>
<keyword evidence="3" id="KW-0479">Metal-binding</keyword>
<dbReference type="InterPro" id="IPR038344">
    <property type="entry name" value="EF-G_N_sf"/>
</dbReference>
<reference evidence="3 4" key="1">
    <citation type="submission" date="2018-07" db="EMBL/GenBank/DDBJ databases">
        <title>Genomic Encyclopedia of Type Strains, Phase III (KMG-III): the genomes of soil and plant-associated and newly described type strains.</title>
        <authorList>
            <person name="Whitman W."/>
        </authorList>
    </citation>
    <scope>NUCLEOTIDE SEQUENCE [LARGE SCALE GENOMIC DNA]</scope>
    <source>
        <strain evidence="3 4">CECT 7287</strain>
    </source>
</reference>
<evidence type="ECO:0000259" key="2">
    <source>
        <dbReference type="Pfam" id="PF16571"/>
    </source>
</evidence>
<keyword evidence="3" id="KW-0863">Zinc-finger</keyword>
<organism evidence="3 4">
    <name type="scientific">Cohnella phaseoli</name>
    <dbReference type="NCBI Taxonomy" id="456490"/>
    <lineage>
        <taxon>Bacteria</taxon>
        <taxon>Bacillati</taxon>
        <taxon>Bacillota</taxon>
        <taxon>Bacilli</taxon>
        <taxon>Bacillales</taxon>
        <taxon>Paenibacillaceae</taxon>
        <taxon>Cohnella</taxon>
    </lineage>
</organism>
<evidence type="ECO:0000313" key="3">
    <source>
        <dbReference type="EMBL" id="RED60598.1"/>
    </source>
</evidence>
<dbReference type="OrthoDB" id="1891078at2"/>
<accession>A0A3D9IFS4</accession>
<sequence>MCETFIANHQFNAIKKHAENVLNAVRTASDRKVIESVKSSAEAEVAAMFPLATGERLKLLGEIVNVQTAEDYAKFTRALEPYLTEFPRVTKEQIVKLFPKNKKLKLPDLAAIDYRYITYLSWLDVASNKLFIVYPLDGKLIGVEGRYTPMNKKNYCFICRKYDELALFSAVSKKRPPNSSPDYYKAVGNYLCASGHDCNANMTDTTALESFIRSVLA</sequence>